<evidence type="ECO:0000313" key="3">
    <source>
        <dbReference type="Proteomes" id="UP001445076"/>
    </source>
</evidence>
<dbReference type="EMBL" id="JARKIK010000020">
    <property type="protein sequence ID" value="KAK8745204.1"/>
    <property type="molecule type" value="Genomic_DNA"/>
</dbReference>
<comment type="caution">
    <text evidence="2">The sequence shown here is derived from an EMBL/GenBank/DDBJ whole genome shotgun (WGS) entry which is preliminary data.</text>
</comment>
<proteinExistence type="predicted"/>
<feature type="compositionally biased region" description="Acidic residues" evidence="1">
    <location>
        <begin position="96"/>
        <end position="109"/>
    </location>
</feature>
<dbReference type="AlphaFoldDB" id="A0AAW0XZP8"/>
<dbReference type="Proteomes" id="UP001445076">
    <property type="component" value="Unassembled WGS sequence"/>
</dbReference>
<protein>
    <submittedName>
        <fullName evidence="2">Uncharacterized protein</fullName>
    </submittedName>
</protein>
<name>A0AAW0XZP8_CHEQU</name>
<keyword evidence="3" id="KW-1185">Reference proteome</keyword>
<reference evidence="2 3" key="1">
    <citation type="journal article" date="2024" name="BMC Genomics">
        <title>Genome assembly of redclaw crayfish (Cherax quadricarinatus) provides insights into its immune adaptation and hypoxia tolerance.</title>
        <authorList>
            <person name="Liu Z."/>
            <person name="Zheng J."/>
            <person name="Li H."/>
            <person name="Fang K."/>
            <person name="Wang S."/>
            <person name="He J."/>
            <person name="Zhou D."/>
            <person name="Weng S."/>
            <person name="Chi M."/>
            <person name="Gu Z."/>
            <person name="He J."/>
            <person name="Li F."/>
            <person name="Wang M."/>
        </authorList>
    </citation>
    <scope>NUCLEOTIDE SEQUENCE [LARGE SCALE GENOMIC DNA]</scope>
    <source>
        <strain evidence="2">ZL_2023a</strain>
    </source>
</reference>
<accession>A0AAW0XZP8</accession>
<evidence type="ECO:0000256" key="1">
    <source>
        <dbReference type="SAM" id="MobiDB-lite"/>
    </source>
</evidence>
<gene>
    <name evidence="2" type="ORF">OTU49_000513</name>
</gene>
<sequence>MSKQNTQWESQDFSDLLRQCLDSCALCNTGQQQQEDEEFEHAIISKFDRNYSETEFDNNDLERHQDVGLDADSEERPPDMEDPVSVDQNEGIGESDNQEGEENSEELRQ</sequence>
<feature type="region of interest" description="Disordered" evidence="1">
    <location>
        <begin position="54"/>
        <end position="109"/>
    </location>
</feature>
<evidence type="ECO:0000313" key="2">
    <source>
        <dbReference type="EMBL" id="KAK8745204.1"/>
    </source>
</evidence>
<organism evidence="2 3">
    <name type="scientific">Cherax quadricarinatus</name>
    <name type="common">Australian red claw crayfish</name>
    <dbReference type="NCBI Taxonomy" id="27406"/>
    <lineage>
        <taxon>Eukaryota</taxon>
        <taxon>Metazoa</taxon>
        <taxon>Ecdysozoa</taxon>
        <taxon>Arthropoda</taxon>
        <taxon>Crustacea</taxon>
        <taxon>Multicrustacea</taxon>
        <taxon>Malacostraca</taxon>
        <taxon>Eumalacostraca</taxon>
        <taxon>Eucarida</taxon>
        <taxon>Decapoda</taxon>
        <taxon>Pleocyemata</taxon>
        <taxon>Astacidea</taxon>
        <taxon>Parastacoidea</taxon>
        <taxon>Parastacidae</taxon>
        <taxon>Cherax</taxon>
    </lineage>
</organism>